<dbReference type="AlphaFoldDB" id="A0A941GFR8"/>
<dbReference type="RefSeq" id="WP_144546436.1">
    <property type="nucleotide sequence ID" value="NZ_JAGTPX020000070.1"/>
</dbReference>
<comment type="caution">
    <text evidence="1">The sequence shown here is derived from an EMBL/GenBank/DDBJ whole genome shotgun (WGS) entry which is preliminary data.</text>
</comment>
<organism evidence="1">
    <name type="scientific">Niallia circulans</name>
    <name type="common">Bacillus circulans</name>
    <dbReference type="NCBI Taxonomy" id="1397"/>
    <lineage>
        <taxon>Bacteria</taxon>
        <taxon>Bacillati</taxon>
        <taxon>Bacillota</taxon>
        <taxon>Bacilli</taxon>
        <taxon>Bacillales</taxon>
        <taxon>Bacillaceae</taxon>
        <taxon>Niallia</taxon>
    </lineage>
</organism>
<reference evidence="1" key="1">
    <citation type="submission" date="2021-04" db="EMBL/GenBank/DDBJ databases">
        <title>Genomic analysis of electroactive and textile dye degrading Bacillus circulans strain: DC10 isolated from constructed wetland-microbial fuel cells treating textile dye wastewaters.</title>
        <authorList>
            <person name="Patel D.U."/>
            <person name="Desai C.R."/>
        </authorList>
    </citation>
    <scope>NUCLEOTIDE SEQUENCE</scope>
    <source>
        <strain evidence="1">DC10</strain>
    </source>
</reference>
<sequence length="69" mass="7928">MEKLVICLDDVHQELLNAIYEKLKSDGITTYKTEIVKRALYSFALDNVLGLEKVGEIIDKNYKDVLLKI</sequence>
<proteinExistence type="predicted"/>
<gene>
    <name evidence="1" type="ORF">KD144_21495</name>
</gene>
<dbReference type="EMBL" id="JAGTPX010000033">
    <property type="protein sequence ID" value="MBR8672116.1"/>
    <property type="molecule type" value="Genomic_DNA"/>
</dbReference>
<accession>A0A941GFR8</accession>
<evidence type="ECO:0000313" key="1">
    <source>
        <dbReference type="EMBL" id="MBR8672116.1"/>
    </source>
</evidence>
<name>A0A941GFR8_NIACI</name>
<protein>
    <submittedName>
        <fullName evidence="1">Uncharacterized protein</fullName>
    </submittedName>
</protein>